<dbReference type="InParanoid" id="F0VHY1"/>
<feature type="compositionally biased region" description="Basic and acidic residues" evidence="1">
    <location>
        <begin position="76"/>
        <end position="89"/>
    </location>
</feature>
<feature type="compositionally biased region" description="Basic and acidic residues" evidence="1">
    <location>
        <begin position="243"/>
        <end position="292"/>
    </location>
</feature>
<dbReference type="Pfam" id="PF12697">
    <property type="entry name" value="Abhydrolase_6"/>
    <property type="match status" value="1"/>
</dbReference>
<protein>
    <recommendedName>
        <fullName evidence="2">AB hydrolase-1 domain-containing protein</fullName>
    </recommendedName>
</protein>
<feature type="compositionally biased region" description="Basic residues" evidence="1">
    <location>
        <begin position="591"/>
        <end position="604"/>
    </location>
</feature>
<sequence length="779" mass="84660">MPSSSPSPFPSSPSSLPSSPSPFPSSLSPPLRLGARGTEAKWYDGREERESAARERNVSRHLHTVYEGFPAQTQSTRREGKEMLRESSRERRRSLHVYRAGTPSQGLANMVHGPSPFLRLLPHPCSLCPSNSTSPGNFPVSDPFCGEQATERRDDFCLFSPLATRGQPHQSPWVYEKRERLPAGDVLAALLRDGPGRGESFARALFVEEISTELLGCYLSAPHHPPVCSCPSGAGRPSPVSRAELDDRGRSRGKREQGDAREPEAAGNSCKEKRRDKSRRDRGLERPEVGRDAPRVRAVSTAAIMHRFLASSRLVNLAVSGAEEETPRKQEMGEREPNSSTQPGTEANDGNTLRGCAQAEKREPRAHALGDSAREAGTSESPVHDLQTLQHGKPGEAGRKRFEAGLRRNALPLSEAAAGDRNMHAERQRPNRLRGSPGKRIHHPLCASQTPRDRLFYTTVGTGPEHVVVIHGICMSGSFFSDVLSCFLDASVGSSPAWKEESASVNPSAQSHPPPACVASSACARARRSSRRAKTSAAKRETQSLPPSFSPASAECGTRRCPSRENFAGPSPGAEKASGAGDERVREEKGHRRKDSKRREKHTHSPLDPALFTFYNVDLVGFGRSASIYSPTDYSRREQAIRVVQDIIFANKLPAVHLVGHSFGSLVAAEVARLLPLGSVKSVLLLAPAYFESTRQAMQILTATHFPAAHSIAHPIVAFFILKIGRLLRPVLEPIFNIVVPKDELPQLSVADLFSIDPDAMVGTILSIGEEVGNARGGS</sequence>
<dbReference type="GeneID" id="13443780"/>
<accession>F0VHY1</accession>
<feature type="compositionally biased region" description="Polar residues" evidence="1">
    <location>
        <begin position="338"/>
        <end position="351"/>
    </location>
</feature>
<feature type="domain" description="AB hydrolase-1" evidence="2">
    <location>
        <begin position="612"/>
        <end position="704"/>
    </location>
</feature>
<organism evidence="3 4">
    <name type="scientific">Neospora caninum (strain Liverpool)</name>
    <dbReference type="NCBI Taxonomy" id="572307"/>
    <lineage>
        <taxon>Eukaryota</taxon>
        <taxon>Sar</taxon>
        <taxon>Alveolata</taxon>
        <taxon>Apicomplexa</taxon>
        <taxon>Conoidasida</taxon>
        <taxon>Coccidia</taxon>
        <taxon>Eucoccidiorida</taxon>
        <taxon>Eimeriorina</taxon>
        <taxon>Sarcocystidae</taxon>
        <taxon>Neospora</taxon>
    </lineage>
</organism>
<dbReference type="Gene3D" id="3.40.50.1820">
    <property type="entry name" value="alpha/beta hydrolase"/>
    <property type="match status" value="1"/>
</dbReference>
<evidence type="ECO:0000259" key="2">
    <source>
        <dbReference type="Pfam" id="PF12697"/>
    </source>
</evidence>
<feature type="compositionally biased region" description="Basic and acidic residues" evidence="1">
    <location>
        <begin position="38"/>
        <end position="58"/>
    </location>
</feature>
<feature type="region of interest" description="Disordered" evidence="1">
    <location>
        <begin position="1"/>
        <end position="94"/>
    </location>
</feature>
<dbReference type="eggNOG" id="ENOG502TMGE">
    <property type="taxonomic scope" value="Eukaryota"/>
</dbReference>
<dbReference type="InterPro" id="IPR000073">
    <property type="entry name" value="AB_hydrolase_1"/>
</dbReference>
<feature type="region of interest" description="Disordered" evidence="1">
    <location>
        <begin position="321"/>
        <end position="397"/>
    </location>
</feature>
<keyword evidence="4" id="KW-1185">Reference proteome</keyword>
<gene>
    <name evidence="3" type="ORF">NCLIV_031290</name>
</gene>
<feature type="compositionally biased region" description="Basic and acidic residues" evidence="1">
    <location>
        <begin position="325"/>
        <end position="337"/>
    </location>
</feature>
<feature type="region of interest" description="Disordered" evidence="1">
    <location>
        <begin position="503"/>
        <end position="604"/>
    </location>
</feature>
<dbReference type="SUPFAM" id="SSF53474">
    <property type="entry name" value="alpha/beta-Hydrolases"/>
    <property type="match status" value="1"/>
</dbReference>
<proteinExistence type="predicted"/>
<reference evidence="4" key="1">
    <citation type="journal article" date="2012" name="PLoS Pathog.">
        <title>Comparative genomics of the apicomplexan parasites Toxoplasma gondii and Neospora caninum: Coccidia differing in host range and transmission strategy.</title>
        <authorList>
            <person name="Reid A.J."/>
            <person name="Vermont S.J."/>
            <person name="Cotton J.A."/>
            <person name="Harris D."/>
            <person name="Hill-Cawthorne G.A."/>
            <person name="Konen-Waisman S."/>
            <person name="Latham S.M."/>
            <person name="Mourier T."/>
            <person name="Norton R."/>
            <person name="Quail M.A."/>
            <person name="Sanders M."/>
            <person name="Shanmugam D."/>
            <person name="Sohal A."/>
            <person name="Wasmuth J.D."/>
            <person name="Brunk B."/>
            <person name="Grigg M.E."/>
            <person name="Howard J.C."/>
            <person name="Parkinson J."/>
            <person name="Roos D.S."/>
            <person name="Trees A.J."/>
            <person name="Berriman M."/>
            <person name="Pain A."/>
            <person name="Wastling J.M."/>
        </authorList>
    </citation>
    <scope>NUCLEOTIDE SEQUENCE [LARGE SCALE GENOMIC DNA]</scope>
    <source>
        <strain evidence="4">Liverpool</strain>
    </source>
</reference>
<feature type="compositionally biased region" description="Pro residues" evidence="1">
    <location>
        <begin position="1"/>
        <end position="11"/>
    </location>
</feature>
<evidence type="ECO:0000313" key="4">
    <source>
        <dbReference type="Proteomes" id="UP000007494"/>
    </source>
</evidence>
<dbReference type="EMBL" id="FR823390">
    <property type="protein sequence ID" value="CBZ53342.1"/>
    <property type="molecule type" value="Genomic_DNA"/>
</dbReference>
<feature type="compositionally biased region" description="Basic and acidic residues" evidence="1">
    <location>
        <begin position="359"/>
        <end position="374"/>
    </location>
</feature>
<evidence type="ECO:0000256" key="1">
    <source>
        <dbReference type="SAM" id="MobiDB-lite"/>
    </source>
</evidence>
<feature type="compositionally biased region" description="Basic and acidic residues" evidence="1">
    <location>
        <begin position="581"/>
        <end position="590"/>
    </location>
</feature>
<feature type="compositionally biased region" description="Basic residues" evidence="1">
    <location>
        <begin position="525"/>
        <end position="534"/>
    </location>
</feature>
<dbReference type="Proteomes" id="UP000007494">
    <property type="component" value="Chromosome VIII"/>
</dbReference>
<dbReference type="AlphaFoldDB" id="F0VHY1"/>
<name>F0VHY1_NEOCL</name>
<feature type="region of interest" description="Disordered" evidence="1">
    <location>
        <begin position="230"/>
        <end position="292"/>
    </location>
</feature>
<feature type="compositionally biased region" description="Low complexity" evidence="1">
    <location>
        <begin position="12"/>
        <end position="31"/>
    </location>
</feature>
<feature type="region of interest" description="Disordered" evidence="1">
    <location>
        <begin position="413"/>
        <end position="445"/>
    </location>
</feature>
<dbReference type="InterPro" id="IPR029058">
    <property type="entry name" value="AB_hydrolase_fold"/>
</dbReference>
<dbReference type="OrthoDB" id="333818at2759"/>
<evidence type="ECO:0000313" key="3">
    <source>
        <dbReference type="EMBL" id="CBZ53342.1"/>
    </source>
</evidence>
<dbReference type="VEuPathDB" id="ToxoDB:NCLIV_031290"/>
<dbReference type="RefSeq" id="XP_003883374.1">
    <property type="nucleotide sequence ID" value="XM_003883325.1"/>
</dbReference>